<dbReference type="RefSeq" id="WP_023848526.1">
    <property type="nucleotide sequence ID" value="NZ_CP047166.1"/>
</dbReference>
<dbReference type="Gene3D" id="2.30.30.40">
    <property type="entry name" value="SH3 Domains"/>
    <property type="match status" value="1"/>
</dbReference>
<proteinExistence type="predicted"/>
<evidence type="ECO:0000259" key="2">
    <source>
        <dbReference type="Pfam" id="PF08239"/>
    </source>
</evidence>
<keyword evidence="1" id="KW-0732">Signal</keyword>
<accession>A0ABX7F452</accession>
<name>A0ABX7F452_9RHOB</name>
<evidence type="ECO:0000313" key="3">
    <source>
        <dbReference type="EMBL" id="QRF65005.1"/>
    </source>
</evidence>
<reference evidence="3 4" key="1">
    <citation type="submission" date="2019-12" db="EMBL/GenBank/DDBJ databases">
        <title>Complete Genome Sequence of a Quorum-Sensing Bacterium,Rhodobacteraceae bacterium C31, Isolated from a marine microalgae symbiotic bacteria.</title>
        <authorList>
            <person name="Zhang Y."/>
        </authorList>
    </citation>
    <scope>NUCLEOTIDE SEQUENCE [LARGE SCALE GENOMIC DNA]</scope>
    <source>
        <strain evidence="3 4">C31</strain>
    </source>
</reference>
<dbReference type="Proteomes" id="UP000596387">
    <property type="component" value="Chromosome"/>
</dbReference>
<dbReference type="Pfam" id="PF08239">
    <property type="entry name" value="SH3_3"/>
    <property type="match status" value="1"/>
</dbReference>
<feature type="chain" id="PRO_5047112977" evidence="1">
    <location>
        <begin position="18"/>
        <end position="198"/>
    </location>
</feature>
<dbReference type="InterPro" id="IPR003646">
    <property type="entry name" value="SH3-like_bac-type"/>
</dbReference>
<sequence length="198" mass="20700">MFSRIAVFLLLAGAAHAQDFPALYDVTGVASDDVLNVRTRPMADANMVGTLAPDAEGIEVLAEENGWGRVNVDGQSGWASLDFLARVEGSALPDAAVVDCFGTEPFWSLELTQGESAVFSVPEGVEKAFSVSPLTTASGRFQPFAALGSKMGENIIVIVGEGQCSDGMSDNLFGLTGTVVIGGYDTQVYSGCCTLDMD</sequence>
<keyword evidence="4" id="KW-1185">Reference proteome</keyword>
<protein>
    <submittedName>
        <fullName evidence="3">SH3 domain-containing protein</fullName>
    </submittedName>
</protein>
<evidence type="ECO:0000256" key="1">
    <source>
        <dbReference type="SAM" id="SignalP"/>
    </source>
</evidence>
<feature type="signal peptide" evidence="1">
    <location>
        <begin position="1"/>
        <end position="17"/>
    </location>
</feature>
<gene>
    <name evidence="3" type="ORF">GQA70_00945</name>
</gene>
<feature type="domain" description="SH3b" evidence="2">
    <location>
        <begin position="33"/>
        <end position="84"/>
    </location>
</feature>
<evidence type="ECO:0000313" key="4">
    <source>
        <dbReference type="Proteomes" id="UP000596387"/>
    </source>
</evidence>
<dbReference type="EMBL" id="CP047166">
    <property type="protein sequence ID" value="QRF65005.1"/>
    <property type="molecule type" value="Genomic_DNA"/>
</dbReference>
<organism evidence="3 4">
    <name type="scientific">Ponticoccus alexandrii</name>
    <dbReference type="NCBI Taxonomy" id="1943633"/>
    <lineage>
        <taxon>Bacteria</taxon>
        <taxon>Pseudomonadati</taxon>
        <taxon>Pseudomonadota</taxon>
        <taxon>Alphaproteobacteria</taxon>
        <taxon>Rhodobacterales</taxon>
        <taxon>Roseobacteraceae</taxon>
        <taxon>Ponticoccus</taxon>
    </lineage>
</organism>